<dbReference type="Proteomes" id="UP000053989">
    <property type="component" value="Unassembled WGS sequence"/>
</dbReference>
<gene>
    <name evidence="1" type="ORF">SCLCIDRAFT_1223821</name>
</gene>
<dbReference type="HOGENOM" id="CLU_3107745_0_0_1"/>
<accession>A0A0C3D7F5</accession>
<dbReference type="InParanoid" id="A0A0C3D7F5"/>
<protein>
    <submittedName>
        <fullName evidence="1">Uncharacterized protein</fullName>
    </submittedName>
</protein>
<evidence type="ECO:0000313" key="1">
    <source>
        <dbReference type="EMBL" id="KIM52339.1"/>
    </source>
</evidence>
<dbReference type="AlphaFoldDB" id="A0A0C3D7F5"/>
<sequence length="51" mass="5930">MKQTWKRLLSHSSWGRSPLYGWPMELVLSYIKKLTGPKRGLARIYPPSKEG</sequence>
<keyword evidence="2" id="KW-1185">Reference proteome</keyword>
<organism evidence="1 2">
    <name type="scientific">Scleroderma citrinum Foug A</name>
    <dbReference type="NCBI Taxonomy" id="1036808"/>
    <lineage>
        <taxon>Eukaryota</taxon>
        <taxon>Fungi</taxon>
        <taxon>Dikarya</taxon>
        <taxon>Basidiomycota</taxon>
        <taxon>Agaricomycotina</taxon>
        <taxon>Agaricomycetes</taxon>
        <taxon>Agaricomycetidae</taxon>
        <taxon>Boletales</taxon>
        <taxon>Sclerodermatineae</taxon>
        <taxon>Sclerodermataceae</taxon>
        <taxon>Scleroderma</taxon>
    </lineage>
</organism>
<proteinExistence type="predicted"/>
<dbReference type="EMBL" id="KN822213">
    <property type="protein sequence ID" value="KIM52339.1"/>
    <property type="molecule type" value="Genomic_DNA"/>
</dbReference>
<reference evidence="1 2" key="1">
    <citation type="submission" date="2014-04" db="EMBL/GenBank/DDBJ databases">
        <authorList>
            <consortium name="DOE Joint Genome Institute"/>
            <person name="Kuo A."/>
            <person name="Kohler A."/>
            <person name="Nagy L.G."/>
            <person name="Floudas D."/>
            <person name="Copeland A."/>
            <person name="Barry K.W."/>
            <person name="Cichocki N."/>
            <person name="Veneault-Fourrey C."/>
            <person name="LaButti K."/>
            <person name="Lindquist E.A."/>
            <person name="Lipzen A."/>
            <person name="Lundell T."/>
            <person name="Morin E."/>
            <person name="Murat C."/>
            <person name="Sun H."/>
            <person name="Tunlid A."/>
            <person name="Henrissat B."/>
            <person name="Grigoriev I.V."/>
            <person name="Hibbett D.S."/>
            <person name="Martin F."/>
            <person name="Nordberg H.P."/>
            <person name="Cantor M.N."/>
            <person name="Hua S.X."/>
        </authorList>
    </citation>
    <scope>NUCLEOTIDE SEQUENCE [LARGE SCALE GENOMIC DNA]</scope>
    <source>
        <strain evidence="1 2">Foug A</strain>
    </source>
</reference>
<reference evidence="2" key="2">
    <citation type="submission" date="2015-01" db="EMBL/GenBank/DDBJ databases">
        <title>Evolutionary Origins and Diversification of the Mycorrhizal Mutualists.</title>
        <authorList>
            <consortium name="DOE Joint Genome Institute"/>
            <consortium name="Mycorrhizal Genomics Consortium"/>
            <person name="Kohler A."/>
            <person name="Kuo A."/>
            <person name="Nagy L.G."/>
            <person name="Floudas D."/>
            <person name="Copeland A."/>
            <person name="Barry K.W."/>
            <person name="Cichocki N."/>
            <person name="Veneault-Fourrey C."/>
            <person name="LaButti K."/>
            <person name="Lindquist E.A."/>
            <person name="Lipzen A."/>
            <person name="Lundell T."/>
            <person name="Morin E."/>
            <person name="Murat C."/>
            <person name="Riley R."/>
            <person name="Ohm R."/>
            <person name="Sun H."/>
            <person name="Tunlid A."/>
            <person name="Henrissat B."/>
            <person name="Grigoriev I.V."/>
            <person name="Hibbett D.S."/>
            <person name="Martin F."/>
        </authorList>
    </citation>
    <scope>NUCLEOTIDE SEQUENCE [LARGE SCALE GENOMIC DNA]</scope>
    <source>
        <strain evidence="2">Foug A</strain>
    </source>
</reference>
<evidence type="ECO:0000313" key="2">
    <source>
        <dbReference type="Proteomes" id="UP000053989"/>
    </source>
</evidence>
<name>A0A0C3D7F5_9AGAM</name>